<reference evidence="2 3" key="1">
    <citation type="submission" date="2022-03" db="EMBL/GenBank/DDBJ databases">
        <title>Chryseobacterium sp. isolated from particulate matters in swine house.</title>
        <authorList>
            <person name="Won M."/>
            <person name="Kim S.-J."/>
            <person name="Kwon S.-W."/>
        </authorList>
    </citation>
    <scope>NUCLEOTIDE SEQUENCE [LARGE SCALE GENOMIC DNA]</scope>
    <source>
        <strain evidence="2 3">SC2-2</strain>
    </source>
</reference>
<evidence type="ECO:0000259" key="1">
    <source>
        <dbReference type="Pfam" id="PF01522"/>
    </source>
</evidence>
<dbReference type="InterPro" id="IPR011330">
    <property type="entry name" value="Glyco_hydro/deAcase_b/a-brl"/>
</dbReference>
<dbReference type="EMBL" id="CP094532">
    <property type="protein sequence ID" value="UOE40065.1"/>
    <property type="molecule type" value="Genomic_DNA"/>
</dbReference>
<protein>
    <submittedName>
        <fullName evidence="2">Polysaccharide deacetylase</fullName>
    </submittedName>
</protein>
<evidence type="ECO:0000313" key="3">
    <source>
        <dbReference type="Proteomes" id="UP000831460"/>
    </source>
</evidence>
<organism evidence="2 3">
    <name type="scientific">Chryseobacterium suipulveris</name>
    <dbReference type="NCBI Taxonomy" id="2929800"/>
    <lineage>
        <taxon>Bacteria</taxon>
        <taxon>Pseudomonadati</taxon>
        <taxon>Bacteroidota</taxon>
        <taxon>Flavobacteriia</taxon>
        <taxon>Flavobacteriales</taxon>
        <taxon>Weeksellaceae</taxon>
        <taxon>Chryseobacterium group</taxon>
        <taxon>Chryseobacterium</taxon>
    </lineage>
</organism>
<dbReference type="InterPro" id="IPR002509">
    <property type="entry name" value="NODB_dom"/>
</dbReference>
<dbReference type="Gene3D" id="3.20.20.370">
    <property type="entry name" value="Glycoside hydrolase/deacetylase"/>
    <property type="match status" value="1"/>
</dbReference>
<sequence>MILLSFNIINNGKDFKSGFTIDDAEILNITQRNTESILRILESHNVLATFFVEVSIVQKLFPLIKKIISQNHEIAFYNANSSISEIENAKVETEKFTGKIIRGIRQKDHLFSTEELKAQEFNYISNIENSNILFPFKRLERSTEIVEQNGISIVPESISPYSQIPYNDFVFQVLPLQYYKNMAFETIKSDDFVVIYLDSRQFTDFDRYRFKVPFYRKFNSGKKMGDKLEAFLSWVNENELATSRMKDFIF</sequence>
<evidence type="ECO:0000313" key="2">
    <source>
        <dbReference type="EMBL" id="UOE40065.1"/>
    </source>
</evidence>
<gene>
    <name evidence="2" type="ORF">MTP09_09040</name>
</gene>
<dbReference type="Pfam" id="PF01522">
    <property type="entry name" value="Polysacc_deac_1"/>
    <property type="match status" value="1"/>
</dbReference>
<name>A0ABY4BLT2_9FLAO</name>
<feature type="domain" description="NodB homology" evidence="1">
    <location>
        <begin position="18"/>
        <end position="75"/>
    </location>
</feature>
<dbReference type="SUPFAM" id="SSF88713">
    <property type="entry name" value="Glycoside hydrolase/deacetylase"/>
    <property type="match status" value="1"/>
</dbReference>
<accession>A0ABY4BLT2</accession>
<dbReference type="RefSeq" id="WP_243548082.1">
    <property type="nucleotide sequence ID" value="NZ_CP094532.1"/>
</dbReference>
<proteinExistence type="predicted"/>
<keyword evidence="3" id="KW-1185">Reference proteome</keyword>
<dbReference type="Proteomes" id="UP000831460">
    <property type="component" value="Chromosome"/>
</dbReference>